<comment type="similarity">
    <text evidence="2 5">Belongs to the aldose epimerase family.</text>
</comment>
<dbReference type="InterPro" id="IPR008183">
    <property type="entry name" value="Aldose_1/G6P_1-epimerase"/>
</dbReference>
<sequence length="336" mass="36573">MAVAVSDFGEHYGQRVDQFRLTSDTGVSVDIIGFGVVVRDWRVPVAGGERSVVLGFDQFDAYPAHSPHFGSLAGRVANRIKNASFELDGVTYNLPPNAGDLQLHGGEEGLGRQVWQGQIDSANNAVRFSHFSPDGAMGYPGNVNFAATYTLSGNRLRLELSATTDRATPISLVQHQYFNLGSSDDVLDHTIQVNSSAYTELGEDLAPTGAILPSKGTVYDLRQPRTMRDANGAPVDYDIGMALDTGRKLADPIATVVSPDKDLTLKLWSDRPGVQVYNGVWTDVSVPGLNGKRYGKHSGFCLEDQAFADAVHNPHFPNVIYSPDRPYSHWCEFEIA</sequence>
<feature type="binding site" evidence="8">
    <location>
        <begin position="175"/>
        <end position="177"/>
    </location>
    <ligand>
        <name>beta-D-galactose</name>
        <dbReference type="ChEBI" id="CHEBI:27667"/>
    </ligand>
</feature>
<dbReference type="InterPro" id="IPR047215">
    <property type="entry name" value="Galactose_mutarotase-like"/>
</dbReference>
<dbReference type="PIRSF" id="PIRSF005096">
    <property type="entry name" value="GALM"/>
    <property type="match status" value="1"/>
</dbReference>
<dbReference type="SUPFAM" id="SSF74650">
    <property type="entry name" value="Galactose mutarotase-like"/>
    <property type="match status" value="1"/>
</dbReference>
<dbReference type="CDD" id="cd09019">
    <property type="entry name" value="galactose_mutarotase_like"/>
    <property type="match status" value="1"/>
</dbReference>
<feature type="active site" description="Proton donor" evidence="6">
    <location>
        <position position="175"/>
    </location>
</feature>
<evidence type="ECO:0000256" key="4">
    <source>
        <dbReference type="ARBA" id="ARBA00023277"/>
    </source>
</evidence>
<dbReference type="Pfam" id="PF01263">
    <property type="entry name" value="Aldose_epim"/>
    <property type="match status" value="1"/>
</dbReference>
<dbReference type="GO" id="GO:0006006">
    <property type="term" value="P:glucose metabolic process"/>
    <property type="evidence" value="ECO:0007669"/>
    <property type="project" value="TreeGrafter"/>
</dbReference>
<feature type="binding site" evidence="8">
    <location>
        <begin position="78"/>
        <end position="79"/>
    </location>
    <ligand>
        <name>beta-D-galactose</name>
        <dbReference type="ChEBI" id="CHEBI:27667"/>
    </ligand>
</feature>
<gene>
    <name evidence="9" type="ORF">GGR20_001993</name>
</gene>
<keyword evidence="3 5" id="KW-0413">Isomerase</keyword>
<protein>
    <recommendedName>
        <fullName evidence="5">Aldose 1-epimerase</fullName>
        <ecNumber evidence="5">5.1.3.3</ecNumber>
    </recommendedName>
</protein>
<dbReference type="EC" id="5.1.3.3" evidence="5"/>
<evidence type="ECO:0000256" key="8">
    <source>
        <dbReference type="PIRSR" id="PIRSR005096-3"/>
    </source>
</evidence>
<proteinExistence type="inferred from homology"/>
<evidence type="ECO:0000256" key="5">
    <source>
        <dbReference type="PIRNR" id="PIRNR005096"/>
    </source>
</evidence>
<evidence type="ECO:0000256" key="6">
    <source>
        <dbReference type="PIRSR" id="PIRSR005096-1"/>
    </source>
</evidence>
<keyword evidence="4 5" id="KW-0119">Carbohydrate metabolism</keyword>
<dbReference type="AlphaFoldDB" id="A0A7W6IMJ1"/>
<evidence type="ECO:0000256" key="3">
    <source>
        <dbReference type="ARBA" id="ARBA00023235"/>
    </source>
</evidence>
<evidence type="ECO:0000256" key="7">
    <source>
        <dbReference type="PIRSR" id="PIRSR005096-2"/>
    </source>
</evidence>
<comment type="caution">
    <text evidence="9">The sequence shown here is derived from an EMBL/GenBank/DDBJ whole genome shotgun (WGS) entry which is preliminary data.</text>
</comment>
<dbReference type="RefSeq" id="WP_183311059.1">
    <property type="nucleotide sequence ID" value="NZ_JACIEW010000004.1"/>
</dbReference>
<dbReference type="EMBL" id="JACIEW010000004">
    <property type="protein sequence ID" value="MBB4052350.1"/>
    <property type="molecule type" value="Genomic_DNA"/>
</dbReference>
<dbReference type="InterPro" id="IPR011013">
    <property type="entry name" value="Gal_mutarotase_sf_dom"/>
</dbReference>
<reference evidence="9 10" key="1">
    <citation type="submission" date="2020-08" db="EMBL/GenBank/DDBJ databases">
        <title>Genomic Encyclopedia of Type Strains, Phase IV (KMG-IV): sequencing the most valuable type-strain genomes for metagenomic binning, comparative biology and taxonomic classification.</title>
        <authorList>
            <person name="Goeker M."/>
        </authorList>
    </citation>
    <scope>NUCLEOTIDE SEQUENCE [LARGE SCALE GENOMIC DNA]</scope>
    <source>
        <strain evidence="9 10">DSM 23447</strain>
    </source>
</reference>
<dbReference type="PANTHER" id="PTHR10091:SF0">
    <property type="entry name" value="GALACTOSE MUTAROTASE"/>
    <property type="match status" value="1"/>
</dbReference>
<dbReference type="GO" id="GO:0004034">
    <property type="term" value="F:aldose 1-epimerase activity"/>
    <property type="evidence" value="ECO:0007669"/>
    <property type="project" value="UniProtKB-EC"/>
</dbReference>
<keyword evidence="10" id="KW-1185">Reference proteome</keyword>
<comment type="catalytic activity">
    <reaction evidence="5">
        <text>alpha-D-glucose = beta-D-glucose</text>
        <dbReference type="Rhea" id="RHEA:10264"/>
        <dbReference type="ChEBI" id="CHEBI:15903"/>
        <dbReference type="ChEBI" id="CHEBI:17925"/>
        <dbReference type="EC" id="5.1.3.3"/>
    </reaction>
</comment>
<dbReference type="InterPro" id="IPR014718">
    <property type="entry name" value="GH-type_carb-bd"/>
</dbReference>
<accession>A0A7W6IMJ1</accession>
<evidence type="ECO:0000256" key="1">
    <source>
        <dbReference type="ARBA" id="ARBA00005028"/>
    </source>
</evidence>
<organism evidence="9 10">
    <name type="scientific">Devosia subaequoris</name>
    <dbReference type="NCBI Taxonomy" id="395930"/>
    <lineage>
        <taxon>Bacteria</taxon>
        <taxon>Pseudomonadati</taxon>
        <taxon>Pseudomonadota</taxon>
        <taxon>Alphaproteobacteria</taxon>
        <taxon>Hyphomicrobiales</taxon>
        <taxon>Devosiaceae</taxon>
        <taxon>Devosia</taxon>
    </lineage>
</organism>
<dbReference type="GO" id="GO:0030246">
    <property type="term" value="F:carbohydrate binding"/>
    <property type="evidence" value="ECO:0007669"/>
    <property type="project" value="InterPro"/>
</dbReference>
<dbReference type="Proteomes" id="UP000547011">
    <property type="component" value="Unassembled WGS sequence"/>
</dbReference>
<dbReference type="InterPro" id="IPR015443">
    <property type="entry name" value="Aldose_1-epimerase"/>
</dbReference>
<comment type="pathway">
    <text evidence="1 5">Carbohydrate metabolism; hexose metabolism.</text>
</comment>
<dbReference type="PANTHER" id="PTHR10091">
    <property type="entry name" value="ALDOSE-1-EPIMERASE"/>
    <property type="match status" value="1"/>
</dbReference>
<name>A0A7W6IMJ1_9HYPH</name>
<evidence type="ECO:0000313" key="10">
    <source>
        <dbReference type="Proteomes" id="UP000547011"/>
    </source>
</evidence>
<evidence type="ECO:0000313" key="9">
    <source>
        <dbReference type="EMBL" id="MBB4052350.1"/>
    </source>
</evidence>
<dbReference type="UniPathway" id="UPA00242"/>
<dbReference type="Gene3D" id="2.70.98.10">
    <property type="match status" value="1"/>
</dbReference>
<feature type="binding site" evidence="7">
    <location>
        <position position="238"/>
    </location>
    <ligand>
        <name>beta-D-galactose</name>
        <dbReference type="ChEBI" id="CHEBI:27667"/>
    </ligand>
</feature>
<evidence type="ECO:0000256" key="2">
    <source>
        <dbReference type="ARBA" id="ARBA00006206"/>
    </source>
</evidence>
<dbReference type="GO" id="GO:0033499">
    <property type="term" value="P:galactose catabolic process via UDP-galactose, Leloir pathway"/>
    <property type="evidence" value="ECO:0007669"/>
    <property type="project" value="TreeGrafter"/>
</dbReference>
<feature type="active site" description="Proton acceptor" evidence="6">
    <location>
        <position position="303"/>
    </location>
</feature>